<gene>
    <name evidence="1" type="ORF">POM88_023019</name>
</gene>
<dbReference type="EMBL" id="JAUIZM010000005">
    <property type="protein sequence ID" value="KAK1385284.1"/>
    <property type="molecule type" value="Genomic_DNA"/>
</dbReference>
<reference evidence="1" key="2">
    <citation type="submission" date="2023-05" db="EMBL/GenBank/DDBJ databases">
        <authorList>
            <person name="Schelkunov M.I."/>
        </authorList>
    </citation>
    <scope>NUCLEOTIDE SEQUENCE</scope>
    <source>
        <strain evidence="1">Hsosn_3</strain>
        <tissue evidence="1">Leaf</tissue>
    </source>
</reference>
<dbReference type="InterPro" id="IPR051850">
    <property type="entry name" value="Polysacch_Lyase_4"/>
</dbReference>
<comment type="caution">
    <text evidence="1">The sequence shown here is derived from an EMBL/GenBank/DDBJ whole genome shotgun (WGS) entry which is preliminary data.</text>
</comment>
<keyword evidence="2" id="KW-1185">Reference proteome</keyword>
<dbReference type="Proteomes" id="UP001237642">
    <property type="component" value="Unassembled WGS sequence"/>
</dbReference>
<proteinExistence type="predicted"/>
<sequence>MFRWLDFRAGIGWFRYMAIADNRQRYMPLPYDRLPGRGQELAYPEAVLLVDPVEPEFTGEVDDKYQYMCENKVQSWPYHFPLPEDFSQSDQRGSVSGTLLVNDSYVSDHPILAVGDLTYMSHSNVTQVDPEIRINLIDVSEVWLKLAMETAPAQRPHGVLGVWMLYFKIFSVKIVKLNYLPVMLNSSVLEYI</sequence>
<dbReference type="Pfam" id="PF06045">
    <property type="entry name" value="Rhamnogal_lyase"/>
    <property type="match status" value="1"/>
</dbReference>
<evidence type="ECO:0000313" key="2">
    <source>
        <dbReference type="Proteomes" id="UP001237642"/>
    </source>
</evidence>
<protein>
    <submittedName>
        <fullName evidence="1">Uncharacterized protein</fullName>
    </submittedName>
</protein>
<organism evidence="1 2">
    <name type="scientific">Heracleum sosnowskyi</name>
    <dbReference type="NCBI Taxonomy" id="360622"/>
    <lineage>
        <taxon>Eukaryota</taxon>
        <taxon>Viridiplantae</taxon>
        <taxon>Streptophyta</taxon>
        <taxon>Embryophyta</taxon>
        <taxon>Tracheophyta</taxon>
        <taxon>Spermatophyta</taxon>
        <taxon>Magnoliopsida</taxon>
        <taxon>eudicotyledons</taxon>
        <taxon>Gunneridae</taxon>
        <taxon>Pentapetalae</taxon>
        <taxon>asterids</taxon>
        <taxon>campanulids</taxon>
        <taxon>Apiales</taxon>
        <taxon>Apiaceae</taxon>
        <taxon>Apioideae</taxon>
        <taxon>apioid superclade</taxon>
        <taxon>Tordylieae</taxon>
        <taxon>Tordyliinae</taxon>
        <taxon>Heracleum</taxon>
    </lineage>
</organism>
<dbReference type="PANTHER" id="PTHR32018:SF1">
    <property type="entry name" value="RHAMNOGALACTURONAN ENDOLYASE"/>
    <property type="match status" value="1"/>
</dbReference>
<reference evidence="1" key="1">
    <citation type="submission" date="2023-02" db="EMBL/GenBank/DDBJ databases">
        <title>Genome of toxic invasive species Heracleum sosnowskyi carries increased number of genes despite the absence of recent whole-genome duplications.</title>
        <authorList>
            <person name="Schelkunov M."/>
            <person name="Shtratnikova V."/>
            <person name="Makarenko M."/>
            <person name="Klepikova A."/>
            <person name="Omelchenko D."/>
            <person name="Novikova G."/>
            <person name="Obukhova E."/>
            <person name="Bogdanov V."/>
            <person name="Penin A."/>
            <person name="Logacheva M."/>
        </authorList>
    </citation>
    <scope>NUCLEOTIDE SEQUENCE</scope>
    <source>
        <strain evidence="1">Hsosn_3</strain>
        <tissue evidence="1">Leaf</tissue>
    </source>
</reference>
<accession>A0AAD8IG91</accession>
<name>A0AAD8IG91_9APIA</name>
<dbReference type="PANTHER" id="PTHR32018">
    <property type="entry name" value="RHAMNOGALACTURONATE LYASE FAMILY PROTEIN"/>
    <property type="match status" value="1"/>
</dbReference>
<evidence type="ECO:0000313" key="1">
    <source>
        <dbReference type="EMBL" id="KAK1385284.1"/>
    </source>
</evidence>
<dbReference type="AlphaFoldDB" id="A0AAD8IG91"/>
<dbReference type="InterPro" id="IPR010325">
    <property type="entry name" value="Rhamnogal_lyase"/>
</dbReference>